<feature type="coiled-coil region" evidence="5">
    <location>
        <begin position="196"/>
        <end position="223"/>
    </location>
</feature>
<keyword evidence="2" id="KW-0804">Transcription</keyword>
<dbReference type="FunCoup" id="A0A0G4FBJ4">
    <property type="interactions" value="274"/>
</dbReference>
<evidence type="ECO:0000256" key="2">
    <source>
        <dbReference type="ARBA" id="ARBA00023163"/>
    </source>
</evidence>
<evidence type="ECO:0000256" key="1">
    <source>
        <dbReference type="ARBA" id="ARBA00023015"/>
    </source>
</evidence>
<keyword evidence="5" id="KW-0175">Coiled coil</keyword>
<dbReference type="InterPro" id="IPR038704">
    <property type="entry name" value="YEAST_sf"/>
</dbReference>
<dbReference type="PROSITE" id="PS51037">
    <property type="entry name" value="YEATS"/>
    <property type="match status" value="1"/>
</dbReference>
<dbReference type="Proteomes" id="UP000041254">
    <property type="component" value="Unassembled WGS sequence"/>
</dbReference>
<evidence type="ECO:0000256" key="4">
    <source>
        <dbReference type="PROSITE-ProRule" id="PRU00376"/>
    </source>
</evidence>
<dbReference type="STRING" id="1169540.A0A0G4FBJ4"/>
<dbReference type="GO" id="GO:0006355">
    <property type="term" value="P:regulation of DNA-templated transcription"/>
    <property type="evidence" value="ECO:0007669"/>
    <property type="project" value="InterPro"/>
</dbReference>
<sequence>MRPEARRKRGVDVVRPIVIGTYAVMMTKKETDKRQDNATHQWTCLLRSPTNEDLSYFIKKVVFLLHSSFDRPERVVERPPYQVAEYGWGEFEIAVRIHFVDPTEKPLEITHFLRLFKDGSTDVQPPRDPMEAETVAHETYDEVIFHEPSDWFYDKLMAGPTGPPTQHALQGNFEHFDEEAELRKIGAADALIQGKIMELRQQLVEMEKKCKEAHDKRTELMQKQQAAAAIASGGALGGHSQQQGMPMAPPALPGQDVYMQPYTQ</sequence>
<dbReference type="InParanoid" id="A0A0G4FBJ4"/>
<keyword evidence="9" id="KW-1185">Reference proteome</keyword>
<dbReference type="PANTHER" id="PTHR47573">
    <property type="entry name" value="PROTEIN AF-9 HOMOLOG"/>
    <property type="match status" value="1"/>
</dbReference>
<feature type="region of interest" description="Disordered" evidence="6">
    <location>
        <begin position="235"/>
        <end position="264"/>
    </location>
</feature>
<dbReference type="PhylomeDB" id="A0A0G4FBJ4"/>
<keyword evidence="3 4" id="KW-0539">Nucleus</keyword>
<feature type="domain" description="YEATS" evidence="7">
    <location>
        <begin position="7"/>
        <end position="159"/>
    </location>
</feature>
<dbReference type="CDD" id="cd16910">
    <property type="entry name" value="YEATS_TFIID14_like"/>
    <property type="match status" value="1"/>
</dbReference>
<accession>A0A0G4FBJ4</accession>
<dbReference type="VEuPathDB" id="CryptoDB:Vbra_8971"/>
<evidence type="ECO:0000256" key="5">
    <source>
        <dbReference type="SAM" id="Coils"/>
    </source>
</evidence>
<proteinExistence type="predicted"/>
<gene>
    <name evidence="8" type="ORF">Vbra_8971</name>
</gene>
<organism evidence="8 9">
    <name type="scientific">Vitrella brassicaformis (strain CCMP3155)</name>
    <dbReference type="NCBI Taxonomy" id="1169540"/>
    <lineage>
        <taxon>Eukaryota</taxon>
        <taxon>Sar</taxon>
        <taxon>Alveolata</taxon>
        <taxon>Colpodellida</taxon>
        <taxon>Vitrellaceae</taxon>
        <taxon>Vitrella</taxon>
    </lineage>
</organism>
<evidence type="ECO:0000313" key="9">
    <source>
        <dbReference type="Proteomes" id="UP000041254"/>
    </source>
</evidence>
<dbReference type="OrthoDB" id="16041at2759"/>
<dbReference type="Pfam" id="PF03366">
    <property type="entry name" value="YEATS"/>
    <property type="match status" value="1"/>
</dbReference>
<dbReference type="PANTHER" id="PTHR47573:SF1">
    <property type="entry name" value="PROTEIN AF-9 HOMOLOG"/>
    <property type="match status" value="1"/>
</dbReference>
<dbReference type="OMA" id="VQAHIVN"/>
<dbReference type="InterPro" id="IPR005033">
    <property type="entry name" value="YEATS"/>
</dbReference>
<dbReference type="GO" id="GO:0005634">
    <property type="term" value="C:nucleus"/>
    <property type="evidence" value="ECO:0007669"/>
    <property type="project" value="UniProtKB-SubCell"/>
</dbReference>
<protein>
    <recommendedName>
        <fullName evidence="7">YEATS domain-containing protein</fullName>
    </recommendedName>
</protein>
<dbReference type="InterPro" id="IPR055129">
    <property type="entry name" value="YEATS_dom"/>
</dbReference>
<comment type="subcellular location">
    <subcellularLocation>
        <location evidence="4">Nucleus</location>
    </subcellularLocation>
</comment>
<name>A0A0G4FBJ4_VITBC</name>
<reference evidence="8 9" key="1">
    <citation type="submission" date="2014-11" db="EMBL/GenBank/DDBJ databases">
        <authorList>
            <person name="Zhu J."/>
            <person name="Qi W."/>
            <person name="Song R."/>
        </authorList>
    </citation>
    <scope>NUCLEOTIDE SEQUENCE [LARGE SCALE GENOMIC DNA]</scope>
</reference>
<dbReference type="EMBL" id="CDMY01000399">
    <property type="protein sequence ID" value="CEM10002.1"/>
    <property type="molecule type" value="Genomic_DNA"/>
</dbReference>
<evidence type="ECO:0000256" key="3">
    <source>
        <dbReference type="ARBA" id="ARBA00023242"/>
    </source>
</evidence>
<dbReference type="Gene3D" id="2.60.40.1970">
    <property type="entry name" value="YEATS domain"/>
    <property type="match status" value="1"/>
</dbReference>
<evidence type="ECO:0000313" key="8">
    <source>
        <dbReference type="EMBL" id="CEM10002.1"/>
    </source>
</evidence>
<keyword evidence="1" id="KW-0805">Transcription regulation</keyword>
<dbReference type="AlphaFoldDB" id="A0A0G4FBJ4"/>
<evidence type="ECO:0000259" key="7">
    <source>
        <dbReference type="PROSITE" id="PS51037"/>
    </source>
</evidence>
<evidence type="ECO:0000256" key="6">
    <source>
        <dbReference type="SAM" id="MobiDB-lite"/>
    </source>
</evidence>